<keyword evidence="2" id="KW-1185">Reference proteome</keyword>
<name>A0ABS0HLN8_9SPHN</name>
<evidence type="ECO:0000313" key="1">
    <source>
        <dbReference type="EMBL" id="MBF9153154.1"/>
    </source>
</evidence>
<reference evidence="1 2" key="1">
    <citation type="submission" date="2020-11" db="EMBL/GenBank/DDBJ databases">
        <title>The genome sequence of Novosphingobium sp. 1Y9A.</title>
        <authorList>
            <person name="Liu Y."/>
        </authorList>
    </citation>
    <scope>NUCLEOTIDE SEQUENCE [LARGE SCALE GENOMIC DNA]</scope>
    <source>
        <strain evidence="1 2">1Y9A</strain>
    </source>
</reference>
<evidence type="ECO:0000313" key="2">
    <source>
        <dbReference type="Proteomes" id="UP000600799"/>
    </source>
</evidence>
<gene>
    <name evidence="1" type="ORF">I2488_19295</name>
</gene>
<proteinExistence type="predicted"/>
<dbReference type="Proteomes" id="UP000600799">
    <property type="component" value="Unassembled WGS sequence"/>
</dbReference>
<dbReference type="EMBL" id="JADQDC010000024">
    <property type="protein sequence ID" value="MBF9153154.1"/>
    <property type="molecule type" value="Genomic_DNA"/>
</dbReference>
<comment type="caution">
    <text evidence="1">The sequence shown here is derived from an EMBL/GenBank/DDBJ whole genome shotgun (WGS) entry which is preliminary data.</text>
</comment>
<accession>A0ABS0HLN8</accession>
<protein>
    <submittedName>
        <fullName evidence="1">Uncharacterized protein</fullName>
    </submittedName>
</protein>
<organism evidence="1 2">
    <name type="scientific">Novosphingobium jiangmenense</name>
    <dbReference type="NCBI Taxonomy" id="2791981"/>
    <lineage>
        <taxon>Bacteria</taxon>
        <taxon>Pseudomonadati</taxon>
        <taxon>Pseudomonadota</taxon>
        <taxon>Alphaproteobacteria</taxon>
        <taxon>Sphingomonadales</taxon>
        <taxon>Sphingomonadaceae</taxon>
        <taxon>Novosphingobium</taxon>
    </lineage>
</organism>
<sequence length="748" mass="83862">MARDDGTSLLTPELVVAEKVMSHDGARPLTRSEHGDLSVEVKFTSDAVWVILSREGSGSLALRFPVFGSDAVARVLPTDGAMASVEWRGPAGHATLRVTADAFGLEQFRAQYCFTPTAPLRIGKLPRDIVAFDIDGQPDPSGVTVEAQQRKLNTGLLYFTLCSRDFGKVLYLQNLSALNSYFNATGSKPENAVQADLPEMGYSPPLNPETGYADLPAGKAIMLYDTILAVRAYPQSGEADSAWQFLDMIGGIYPWLSPPKADFRHWPSRAEATVQDLMHAPEARIEHFGHTYFHPYTASEYPDVMVQLAIASALDDWGRWKGLKHPLVREIMAGIEGFHDKELKTLRRYLPNVGKDKNANAVDSWYLYHPMLNLANLAIAGNEQARNLFLDTIDYGIKAAHHFRYKWPILYDMRDFSVIQEVAEADQRGQTDVGGIYAWVMLQAFELTLERRFLDEAIAAIEAAKGMRFDLNYQANLTAWGAAACVRLWRITDRKEFLKQSYVYLASFFHNAQIWNSDIGLAQHWRNFLGVTCLQDAPYMAAYECFDSYSAFERYLDYGGPDLIPSVRLLLSEYCRHALDRAWFYYPDALPEEGVAKEHIRNGYILRHLNFPLEDLYPDSQPAGQVGQEIYGSGSALIYTTRSFRRIEGVPFLIWCDVFVRAVHKIDATTISMRIDGPAGTEARLVLVMEDQSAVQGIEARLTTSDGRNLPLEPKDGRLEARLPADASLLLGWKELKGAVSLKRNVLC</sequence>